<dbReference type="EMBL" id="HE999757">
    <property type="protein sequence ID" value="CCO12468.2"/>
    <property type="molecule type" value="Genomic_DNA"/>
</dbReference>
<dbReference type="RefSeq" id="WP_016356624.1">
    <property type="nucleotide sequence ID" value="NC_019425.2"/>
</dbReference>
<dbReference type="InterPro" id="IPR011608">
    <property type="entry name" value="PRD"/>
</dbReference>
<dbReference type="OrthoDB" id="3239954at2"/>
<organism evidence="4 5">
    <name type="scientific">Carnobacterium maltaromaticum LMA28</name>
    <dbReference type="NCBI Taxonomy" id="1234679"/>
    <lineage>
        <taxon>Bacteria</taxon>
        <taxon>Bacillati</taxon>
        <taxon>Bacillota</taxon>
        <taxon>Bacilli</taxon>
        <taxon>Lactobacillales</taxon>
        <taxon>Carnobacteriaceae</taxon>
        <taxon>Carnobacterium</taxon>
    </lineage>
</organism>
<dbReference type="Pfam" id="PF05043">
    <property type="entry name" value="Mga"/>
    <property type="match status" value="1"/>
</dbReference>
<dbReference type="InterPro" id="IPR007737">
    <property type="entry name" value="Mga_HTH"/>
</dbReference>
<dbReference type="InterPro" id="IPR050661">
    <property type="entry name" value="BglG_antiterminators"/>
</dbReference>
<dbReference type="PANTHER" id="PTHR30185">
    <property type="entry name" value="CRYPTIC BETA-GLUCOSIDE BGL OPERON ANTITERMINATOR"/>
    <property type="match status" value="1"/>
</dbReference>
<dbReference type="HOGENOM" id="CLU_561054_0_0_9"/>
<protein>
    <submittedName>
        <fullName evidence="4">Mga helix-turn-helix domain protein</fullName>
    </submittedName>
</protein>
<dbReference type="AlphaFoldDB" id="K8EKT1"/>
<gene>
    <name evidence="4" type="ORF">BN424_3047</name>
</gene>
<proteinExistence type="predicted"/>
<accession>K8EKT1</accession>
<evidence type="ECO:0000313" key="5">
    <source>
        <dbReference type="Proteomes" id="UP000000212"/>
    </source>
</evidence>
<reference evidence="5" key="1">
    <citation type="journal article" date="2013" name="Genome Announc.">
        <title>Complete Chromosome Sequence of Carnobacterium maltaromaticum LMA 28.</title>
        <authorList>
            <person name="Cailliez-Grimal C."/>
            <person name="Chaillou S."/>
            <person name="Anba-Mondoloni J."/>
            <person name="Loux V."/>
            <person name="Afzal M.I."/>
            <person name="Rahman A."/>
            <person name="Kergourlay G."/>
            <person name="Champomier-Verges M.C."/>
            <person name="Zagorec M."/>
            <person name="Dalgaard P."/>
            <person name="Leisner J.J."/>
            <person name="Prevost H."/>
            <person name="Revol-Junelles A.M."/>
            <person name="Borges F."/>
        </authorList>
    </citation>
    <scope>NUCLEOTIDE SEQUENCE</scope>
    <source>
        <strain evidence="5">LMA28</strain>
    </source>
</reference>
<dbReference type="Proteomes" id="UP000000212">
    <property type="component" value="Chromosome"/>
</dbReference>
<evidence type="ECO:0000256" key="2">
    <source>
        <dbReference type="ARBA" id="ARBA00023163"/>
    </source>
</evidence>
<evidence type="ECO:0000256" key="1">
    <source>
        <dbReference type="ARBA" id="ARBA00023015"/>
    </source>
</evidence>
<dbReference type="GO" id="GO:0006355">
    <property type="term" value="P:regulation of DNA-templated transcription"/>
    <property type="evidence" value="ECO:0007669"/>
    <property type="project" value="InterPro"/>
</dbReference>
<keyword evidence="1" id="KW-0805">Transcription regulation</keyword>
<evidence type="ECO:0000259" key="3">
    <source>
        <dbReference type="PROSITE" id="PS51372"/>
    </source>
</evidence>
<dbReference type="KEGG" id="cml:BN424_3047"/>
<dbReference type="STRING" id="1234679.BN424_3047"/>
<evidence type="ECO:0000313" key="4">
    <source>
        <dbReference type="EMBL" id="CCO12468.2"/>
    </source>
</evidence>
<dbReference type="PANTHER" id="PTHR30185:SF18">
    <property type="entry name" value="TRANSCRIPTIONAL REGULATOR MTLR"/>
    <property type="match status" value="1"/>
</dbReference>
<dbReference type="eggNOG" id="COG3711">
    <property type="taxonomic scope" value="Bacteria"/>
</dbReference>
<sequence length="480" mass="55815">MNDLGYKLLVSKSVRRKTTILSMLSESSTPIPLESLWIACQSTKGTVQQDISHLIEMFPNDIELITHNFLPSLKKKATSNVITSYIDLLARDNPLFYVIEQIFQGKKESIEDYAESLYISESTLRKFLTILKDVLAEYDLVLTMNPVDIIGKEINIRYFYFQYFRYSHESSSLSVRDNQFNFIHDTLKKISTSYGLVLNVDYSRIVSWLTIFEQRITLGHKINLEQKLIEKYKYKPSFLKFEAAVRLHFRKINFSLDLSEEELVFAYLTRLDAIIYEKDKPFFTDDVFDTLQEFDHLTTTFLQLANLDICLNINLKAILQAFLSNLTSLTELSPLFQLNHNRLKKIVETNHRDTLDTWLEILDNYSTFNNSYDVAISLTLLTESQVQNKKKILFALTGEPSSITYYKVLALQCVPRGMEAVFIFNRPLNNALLEQLDIDLCVYNLTPFEELTESELFRLSDIPLNSEWVELLALLHNISH</sequence>
<dbReference type="PROSITE" id="PS51372">
    <property type="entry name" value="PRD_2"/>
    <property type="match status" value="1"/>
</dbReference>
<keyword evidence="2" id="KW-0804">Transcription</keyword>
<keyword evidence="5" id="KW-1185">Reference proteome</keyword>
<feature type="domain" description="PRD" evidence="3">
    <location>
        <begin position="174"/>
        <end position="280"/>
    </location>
</feature>
<name>K8EKT1_CARML</name>